<comment type="caution">
    <text evidence="1">The sequence shown here is derived from an EMBL/GenBank/DDBJ whole genome shotgun (WGS) entry which is preliminary data.</text>
</comment>
<protein>
    <submittedName>
        <fullName evidence="1">Uncharacterized protein</fullName>
    </submittedName>
</protein>
<gene>
    <name evidence="1" type="ORF">MEUPH1_LOCUS30280</name>
</gene>
<organism evidence="1 2">
    <name type="scientific">Macrosiphum euphorbiae</name>
    <name type="common">potato aphid</name>
    <dbReference type="NCBI Taxonomy" id="13131"/>
    <lineage>
        <taxon>Eukaryota</taxon>
        <taxon>Metazoa</taxon>
        <taxon>Ecdysozoa</taxon>
        <taxon>Arthropoda</taxon>
        <taxon>Hexapoda</taxon>
        <taxon>Insecta</taxon>
        <taxon>Pterygota</taxon>
        <taxon>Neoptera</taxon>
        <taxon>Paraneoptera</taxon>
        <taxon>Hemiptera</taxon>
        <taxon>Sternorrhyncha</taxon>
        <taxon>Aphidomorpha</taxon>
        <taxon>Aphidoidea</taxon>
        <taxon>Aphididae</taxon>
        <taxon>Macrosiphini</taxon>
        <taxon>Macrosiphum</taxon>
    </lineage>
</organism>
<sequence>MVCSVSSEQEVKDRVLSKSNGKNDQVYDWSDFSNWPEVLTLTMKYEIVKWGPIQIKSWDFPFSSNGEHQRRRFTVNYYYRKLPNNEVINRQWLVYSKIDDCVVTNTKYIHDLLSNQNTTQYNSRSSVSIECALPRGKTAH</sequence>
<reference evidence="1 2" key="1">
    <citation type="submission" date="2023-01" db="EMBL/GenBank/DDBJ databases">
        <authorList>
            <person name="Whitehead M."/>
        </authorList>
    </citation>
    <scope>NUCLEOTIDE SEQUENCE [LARGE SCALE GENOMIC DNA]</scope>
</reference>
<name>A0AAV0YAN1_9HEMI</name>
<evidence type="ECO:0000313" key="2">
    <source>
        <dbReference type="Proteomes" id="UP001160148"/>
    </source>
</evidence>
<proteinExistence type="predicted"/>
<dbReference type="AlphaFoldDB" id="A0AAV0YAN1"/>
<evidence type="ECO:0000313" key="1">
    <source>
        <dbReference type="EMBL" id="CAI6376957.1"/>
    </source>
</evidence>
<dbReference type="EMBL" id="CARXXK010001601">
    <property type="protein sequence ID" value="CAI6376957.1"/>
    <property type="molecule type" value="Genomic_DNA"/>
</dbReference>
<dbReference type="Proteomes" id="UP001160148">
    <property type="component" value="Unassembled WGS sequence"/>
</dbReference>
<accession>A0AAV0YAN1</accession>
<keyword evidence="2" id="KW-1185">Reference proteome</keyword>